<evidence type="ECO:0000259" key="1">
    <source>
        <dbReference type="PROSITE" id="PS51186"/>
    </source>
</evidence>
<dbReference type="OrthoDB" id="794462at2"/>
<dbReference type="InterPro" id="IPR016181">
    <property type="entry name" value="Acyl_CoA_acyltransferase"/>
</dbReference>
<dbReference type="Pfam" id="PF13508">
    <property type="entry name" value="Acetyltransf_7"/>
    <property type="match status" value="1"/>
</dbReference>
<dbReference type="Gene3D" id="3.40.630.30">
    <property type="match status" value="1"/>
</dbReference>
<dbReference type="InterPro" id="IPR000182">
    <property type="entry name" value="GNAT_dom"/>
</dbReference>
<keyword evidence="3" id="KW-1185">Reference proteome</keyword>
<proteinExistence type="predicted"/>
<dbReference type="CDD" id="cd04301">
    <property type="entry name" value="NAT_SF"/>
    <property type="match status" value="1"/>
</dbReference>
<dbReference type="GO" id="GO:0016747">
    <property type="term" value="F:acyltransferase activity, transferring groups other than amino-acyl groups"/>
    <property type="evidence" value="ECO:0007669"/>
    <property type="project" value="InterPro"/>
</dbReference>
<dbReference type="Proteomes" id="UP000266482">
    <property type="component" value="Unassembled WGS sequence"/>
</dbReference>
<accession>A0A3A1UTG8</accession>
<keyword evidence="2" id="KW-0808">Transferase</keyword>
<reference evidence="2 3" key="1">
    <citation type="submission" date="2018-09" db="EMBL/GenBank/DDBJ databases">
        <title>Paenibacillus aracenensis nov. sp. isolated from a cave in southern Spain.</title>
        <authorList>
            <person name="Jurado V."/>
            <person name="Gutierrez-Patricio S."/>
            <person name="Gonzalez-Pimentel J.L."/>
            <person name="Miller A.Z."/>
            <person name="Laiz L."/>
            <person name="Saiz-Jimenez C."/>
        </authorList>
    </citation>
    <scope>NUCLEOTIDE SEQUENCE [LARGE SCALE GENOMIC DNA]</scope>
    <source>
        <strain evidence="2 3">DSM 22867</strain>
    </source>
</reference>
<dbReference type="SUPFAM" id="SSF55729">
    <property type="entry name" value="Acyl-CoA N-acyltransferases (Nat)"/>
    <property type="match status" value="1"/>
</dbReference>
<evidence type="ECO:0000313" key="3">
    <source>
        <dbReference type="Proteomes" id="UP000266482"/>
    </source>
</evidence>
<gene>
    <name evidence="2" type="ORF">D3P08_18560</name>
</gene>
<dbReference type="RefSeq" id="WP_119601290.1">
    <property type="nucleotide sequence ID" value="NZ_QXQA01000013.1"/>
</dbReference>
<evidence type="ECO:0000313" key="2">
    <source>
        <dbReference type="EMBL" id="RIX50711.1"/>
    </source>
</evidence>
<comment type="caution">
    <text evidence="2">The sequence shown here is derived from an EMBL/GenBank/DDBJ whole genome shotgun (WGS) entry which is preliminary data.</text>
</comment>
<organism evidence="2 3">
    <name type="scientific">Paenibacillus nanensis</name>
    <dbReference type="NCBI Taxonomy" id="393251"/>
    <lineage>
        <taxon>Bacteria</taxon>
        <taxon>Bacillati</taxon>
        <taxon>Bacillota</taxon>
        <taxon>Bacilli</taxon>
        <taxon>Bacillales</taxon>
        <taxon>Paenibacillaceae</taxon>
        <taxon>Paenibacillus</taxon>
    </lineage>
</organism>
<feature type="domain" description="N-acetyltransferase" evidence="1">
    <location>
        <begin position="2"/>
        <end position="157"/>
    </location>
</feature>
<protein>
    <submittedName>
        <fullName evidence="2">N-acetyltransferase</fullName>
    </submittedName>
</protein>
<dbReference type="PROSITE" id="PS51186">
    <property type="entry name" value="GNAT"/>
    <property type="match status" value="1"/>
</dbReference>
<name>A0A3A1UTG8_9BACL</name>
<dbReference type="EMBL" id="QXQA01000013">
    <property type="protein sequence ID" value="RIX50711.1"/>
    <property type="molecule type" value="Genomic_DNA"/>
</dbReference>
<dbReference type="AlphaFoldDB" id="A0A3A1UTG8"/>
<sequence length="157" mass="18217">MIHTYPVGEADSQFLYELYVSTRWEEVRSWGWEETMIHPFLKLQWTAQQHSYSHQYPGAEHLILAYDEQKVGQALVARSGSSLSLVDLSMLPAWRNRGLGTLFIQELQAEATAESIPIRLSVLQNNRALRLYERLGFRHKAYNGLHIQMEWSSLPTK</sequence>